<dbReference type="RefSeq" id="WP_014020390.1">
    <property type="nucleotide sequence ID" value="NC_015914.1"/>
</dbReference>
<feature type="domain" description="Core-binding (CB)" evidence="7">
    <location>
        <begin position="115"/>
        <end position="221"/>
    </location>
</feature>
<evidence type="ECO:0000259" key="6">
    <source>
        <dbReference type="PROSITE" id="PS51898"/>
    </source>
</evidence>
<dbReference type="PANTHER" id="PTHR30349">
    <property type="entry name" value="PHAGE INTEGRASE-RELATED"/>
    <property type="match status" value="1"/>
</dbReference>
<evidence type="ECO:0000256" key="1">
    <source>
        <dbReference type="ARBA" id="ARBA00008857"/>
    </source>
</evidence>
<dbReference type="InterPro" id="IPR050090">
    <property type="entry name" value="Tyrosine_recombinase_XerCD"/>
</dbReference>
<dbReference type="InterPro" id="IPR025269">
    <property type="entry name" value="SAM-like_dom"/>
</dbReference>
<dbReference type="InterPro" id="IPR035386">
    <property type="entry name" value="Arm-DNA-bind_5"/>
</dbReference>
<accession>G0J634</accession>
<dbReference type="CDD" id="cd01185">
    <property type="entry name" value="INTN1_C_like"/>
    <property type="match status" value="1"/>
</dbReference>
<dbReference type="Pfam" id="PF17293">
    <property type="entry name" value="Arm-DNA-bind_5"/>
    <property type="match status" value="1"/>
</dbReference>
<dbReference type="EMBL" id="CP002955">
    <property type="protein sequence ID" value="AEL26097.1"/>
    <property type="molecule type" value="Genomic_DNA"/>
</dbReference>
<dbReference type="STRING" id="880070.Cycma_2355"/>
<dbReference type="PROSITE" id="PS51898">
    <property type="entry name" value="TYR_RECOMBINASE"/>
    <property type="match status" value="1"/>
</dbReference>
<dbReference type="GO" id="GO:0006310">
    <property type="term" value="P:DNA recombination"/>
    <property type="evidence" value="ECO:0007669"/>
    <property type="project" value="UniProtKB-KW"/>
</dbReference>
<dbReference type="SUPFAM" id="SSF56349">
    <property type="entry name" value="DNA breaking-rejoining enzymes"/>
    <property type="match status" value="1"/>
</dbReference>
<dbReference type="GO" id="GO:0015074">
    <property type="term" value="P:DNA integration"/>
    <property type="evidence" value="ECO:0007669"/>
    <property type="project" value="UniProtKB-KW"/>
</dbReference>
<dbReference type="AlphaFoldDB" id="G0J634"/>
<evidence type="ECO:0000313" key="9">
    <source>
        <dbReference type="Proteomes" id="UP000001635"/>
    </source>
</evidence>
<dbReference type="eggNOG" id="COG0582">
    <property type="taxonomic scope" value="Bacteria"/>
</dbReference>
<keyword evidence="3 5" id="KW-0238">DNA-binding</keyword>
<dbReference type="InterPro" id="IPR002104">
    <property type="entry name" value="Integrase_catalytic"/>
</dbReference>
<dbReference type="GO" id="GO:0003677">
    <property type="term" value="F:DNA binding"/>
    <property type="evidence" value="ECO:0007669"/>
    <property type="project" value="UniProtKB-UniRule"/>
</dbReference>
<dbReference type="InterPro" id="IPR010998">
    <property type="entry name" value="Integrase_recombinase_N"/>
</dbReference>
<dbReference type="InterPro" id="IPR044068">
    <property type="entry name" value="CB"/>
</dbReference>
<evidence type="ECO:0000313" key="8">
    <source>
        <dbReference type="EMBL" id="AEL26097.1"/>
    </source>
</evidence>
<dbReference type="HOGENOM" id="CLU_033139_7_0_10"/>
<dbReference type="KEGG" id="cmr:Cycma_2355"/>
<keyword evidence="4" id="KW-0233">DNA recombination</keyword>
<dbReference type="PROSITE" id="PS51900">
    <property type="entry name" value="CB"/>
    <property type="match status" value="1"/>
</dbReference>
<evidence type="ECO:0000256" key="4">
    <source>
        <dbReference type="ARBA" id="ARBA00023172"/>
    </source>
</evidence>
<dbReference type="InterPro" id="IPR011010">
    <property type="entry name" value="DNA_brk_join_enz"/>
</dbReference>
<dbReference type="PANTHER" id="PTHR30349:SF64">
    <property type="entry name" value="PROPHAGE INTEGRASE INTD-RELATED"/>
    <property type="match status" value="1"/>
</dbReference>
<proteinExistence type="inferred from homology"/>
<evidence type="ECO:0000259" key="7">
    <source>
        <dbReference type="PROSITE" id="PS51900"/>
    </source>
</evidence>
<comment type="similarity">
    <text evidence="1">Belongs to the 'phage' integrase family.</text>
</comment>
<feature type="domain" description="Tyr recombinase" evidence="6">
    <location>
        <begin position="243"/>
        <end position="433"/>
    </location>
</feature>
<sequence length="444" mass="51700">MAKFNFYLREKSKDGETPIILFISFKNSRLKYSTDKSIHPKFWNEDSQLARLVKEFPKGKVFNDRLKFIKTEADRVFGELERDLGRIPDTQELKGKLDSVLKEVPKGIENSERVPTFMELFKNFIEDSENGIRLTSSGKRFDRRSIQKYNTVYDTLLKFGKGYHLAFETIDKNFYTKFVAYMNKEISKTVKGEKIIIKPSYTVNTIGKYIQVIKTFLNYATENGYNNNMYFQSKHFKAPKVAGFSIYLNEDEINQIYELDLSKTPHFERVRDLFIVGCWTGLRFSDFTAIKPENIKDEYLEIKTFKTGEKVIIPIHPMVRSIMVKYSGQYSNSLPPAISNQKMNAYLKEIAKQVDCLKELVEVERIKGGFKTTTKQNKWELVTTHTARRSFATNVYKSGFPAISLMEITGHRTEKSFLLYIKVTPEETAKRLSDHWNRSVLKVG</sequence>
<dbReference type="Pfam" id="PF13102">
    <property type="entry name" value="Phage_int_SAM_5"/>
    <property type="match status" value="1"/>
</dbReference>
<dbReference type="Gene3D" id="1.10.150.130">
    <property type="match status" value="1"/>
</dbReference>
<dbReference type="InterPro" id="IPR013762">
    <property type="entry name" value="Integrase-like_cat_sf"/>
</dbReference>
<dbReference type="Proteomes" id="UP000001635">
    <property type="component" value="Chromosome"/>
</dbReference>
<evidence type="ECO:0000256" key="2">
    <source>
        <dbReference type="ARBA" id="ARBA00022908"/>
    </source>
</evidence>
<organism evidence="8 9">
    <name type="scientific">Cyclobacterium marinum (strain ATCC 25205 / DSM 745 / LMG 13164 / NCIMB 1802)</name>
    <name type="common">Flectobacillus marinus</name>
    <dbReference type="NCBI Taxonomy" id="880070"/>
    <lineage>
        <taxon>Bacteria</taxon>
        <taxon>Pseudomonadati</taxon>
        <taxon>Bacteroidota</taxon>
        <taxon>Cytophagia</taxon>
        <taxon>Cytophagales</taxon>
        <taxon>Cyclobacteriaceae</taxon>
        <taxon>Cyclobacterium</taxon>
    </lineage>
</organism>
<dbReference type="Gene3D" id="1.10.443.10">
    <property type="entry name" value="Intergrase catalytic core"/>
    <property type="match status" value="1"/>
</dbReference>
<keyword evidence="2" id="KW-0229">DNA integration</keyword>
<evidence type="ECO:0000256" key="5">
    <source>
        <dbReference type="PROSITE-ProRule" id="PRU01248"/>
    </source>
</evidence>
<keyword evidence="9" id="KW-1185">Reference proteome</keyword>
<dbReference type="Pfam" id="PF00589">
    <property type="entry name" value="Phage_integrase"/>
    <property type="match status" value="1"/>
</dbReference>
<dbReference type="OrthoDB" id="9806835at2"/>
<reference evidence="9" key="1">
    <citation type="submission" date="2011-07" db="EMBL/GenBank/DDBJ databases">
        <title>The complete genome of Cyclobacterium marinum DSM 745.</title>
        <authorList>
            <person name="Lucas S."/>
            <person name="Han J."/>
            <person name="Lapidus A."/>
            <person name="Bruce D."/>
            <person name="Goodwin L."/>
            <person name="Pitluck S."/>
            <person name="Peters L."/>
            <person name="Kyrpides N."/>
            <person name="Mavromatis K."/>
            <person name="Ivanova N."/>
            <person name="Ovchinnikova G."/>
            <person name="Chertkov O."/>
            <person name="Detter J.C."/>
            <person name="Tapia R."/>
            <person name="Han C."/>
            <person name="Land M."/>
            <person name="Hauser L."/>
            <person name="Markowitz V."/>
            <person name="Cheng J.-F."/>
            <person name="Hugenholtz P."/>
            <person name="Woyke T."/>
            <person name="Wu D."/>
            <person name="Tindall B."/>
            <person name="Schuetze A."/>
            <person name="Brambilla E."/>
            <person name="Klenk H.-P."/>
            <person name="Eisen J.A."/>
        </authorList>
    </citation>
    <scope>NUCLEOTIDE SEQUENCE [LARGE SCALE GENOMIC DNA]</scope>
    <source>
        <strain evidence="9">ATCC 25205 / DSM 745 / LMG 13164 / NCIMB 1802</strain>
    </source>
</reference>
<gene>
    <name evidence="8" type="ordered locus">Cycma_2355</name>
</gene>
<name>G0J634_CYCMS</name>
<evidence type="ECO:0000256" key="3">
    <source>
        <dbReference type="ARBA" id="ARBA00023125"/>
    </source>
</evidence>
<protein>
    <submittedName>
        <fullName evidence="8">Integrase family protein</fullName>
    </submittedName>
</protein>